<name>A0A6C0VHM8_METMZ</name>
<dbReference type="EMBL" id="CP042908">
    <property type="protein sequence ID" value="QIB90114.1"/>
    <property type="molecule type" value="Genomic_DNA"/>
</dbReference>
<protein>
    <submittedName>
        <fullName evidence="1">Uncharacterized protein</fullName>
    </submittedName>
</protein>
<dbReference type="GeneID" id="44086001"/>
<organism evidence="1 2">
    <name type="scientific">Methanosarcina mazei</name>
    <name type="common">Methanosarcina frisia</name>
    <dbReference type="NCBI Taxonomy" id="2209"/>
    <lineage>
        <taxon>Archaea</taxon>
        <taxon>Methanobacteriati</taxon>
        <taxon>Methanobacteriota</taxon>
        <taxon>Stenosarchaea group</taxon>
        <taxon>Methanomicrobia</taxon>
        <taxon>Methanosarcinales</taxon>
        <taxon>Methanosarcinaceae</taxon>
        <taxon>Methanosarcina</taxon>
    </lineage>
</organism>
<proteinExistence type="predicted"/>
<evidence type="ECO:0000313" key="1">
    <source>
        <dbReference type="EMBL" id="QIB90114.1"/>
    </source>
</evidence>
<reference evidence="1 2" key="1">
    <citation type="journal article" date="2020" name="Environ. Microbiol. Rep.">
        <title>Redox cycling of Fe(II) and Fe(III) in magnetite accelerates aceticlastic methanogenesis by Methanosarcina mazei.</title>
        <authorList>
            <person name="Wang H."/>
            <person name="Byrne J.M."/>
            <person name="Liu P."/>
            <person name="Liu J."/>
            <person name="Dong X."/>
            <person name="Lu Y."/>
        </authorList>
    </citation>
    <scope>NUCLEOTIDE SEQUENCE [LARGE SCALE GENOMIC DNA]</scope>
    <source>
        <strain evidence="2">zm-15</strain>
    </source>
</reference>
<accession>A0A6C0VHM8</accession>
<sequence length="90" mass="10161">MDTDLIEWLDKVVNEKVFSSRSHALEFFVKQFSSLGIKKIVLMLWSQGEAEPVFISSSDIQAVDSFAKANKISRDEAVQVLIRKGIEDEA</sequence>
<dbReference type="RefSeq" id="WP_163645263.1">
    <property type="nucleotide sequence ID" value="NZ_CP042908.1"/>
</dbReference>
<evidence type="ECO:0000313" key="2">
    <source>
        <dbReference type="Proteomes" id="UP000467371"/>
    </source>
</evidence>
<dbReference type="AlphaFoldDB" id="A0A6C0VHM8"/>
<dbReference type="Proteomes" id="UP000467371">
    <property type="component" value="Chromosome"/>
</dbReference>
<gene>
    <name evidence="1" type="ORF">FQU78_02760</name>
</gene>